<keyword evidence="8" id="KW-1185">Reference proteome</keyword>
<evidence type="ECO:0000256" key="4">
    <source>
        <dbReference type="ARBA" id="ARBA00022769"/>
    </source>
</evidence>
<dbReference type="RefSeq" id="WP_204890819.1">
    <property type="nucleotide sequence ID" value="NZ_JBHUFW010000004.1"/>
</dbReference>
<dbReference type="PANTHER" id="PTHR31290:SF5">
    <property type="entry name" value="UV-DAMAGE ENDONUCLEASE"/>
    <property type="match status" value="1"/>
</dbReference>
<keyword evidence="6" id="KW-0234">DNA repair</keyword>
<evidence type="ECO:0000256" key="3">
    <source>
        <dbReference type="ARBA" id="ARBA00022763"/>
    </source>
</evidence>
<dbReference type="Gene3D" id="3.20.20.150">
    <property type="entry name" value="Divalent-metal-dependent TIM barrel enzymes"/>
    <property type="match status" value="1"/>
</dbReference>
<accession>A0ABW4QF17</accession>
<evidence type="ECO:0000256" key="5">
    <source>
        <dbReference type="ARBA" id="ARBA00022801"/>
    </source>
</evidence>
<proteinExistence type="predicted"/>
<gene>
    <name evidence="7" type="primary">uvsE</name>
    <name evidence="7" type="ORF">ACFSDB_04295</name>
</gene>
<dbReference type="InterPro" id="IPR036237">
    <property type="entry name" value="Xyl_isomerase-like_sf"/>
</dbReference>
<dbReference type="EMBL" id="JBHUFW010000004">
    <property type="protein sequence ID" value="MFD1862135.1"/>
    <property type="molecule type" value="Genomic_DNA"/>
</dbReference>
<dbReference type="NCBIfam" id="TIGR00629">
    <property type="entry name" value="uvde"/>
    <property type="match status" value="1"/>
</dbReference>
<keyword evidence="1" id="KW-0540">Nuclease</keyword>
<dbReference type="InterPro" id="IPR004601">
    <property type="entry name" value="UvdE"/>
</dbReference>
<evidence type="ECO:0000256" key="6">
    <source>
        <dbReference type="ARBA" id="ARBA00023204"/>
    </source>
</evidence>
<organism evidence="7 8">
    <name type="scientific">Planococcus chinensis</name>
    <dbReference type="NCBI Taxonomy" id="272917"/>
    <lineage>
        <taxon>Bacteria</taxon>
        <taxon>Bacillati</taxon>
        <taxon>Bacillota</taxon>
        <taxon>Bacilli</taxon>
        <taxon>Bacillales</taxon>
        <taxon>Caryophanaceae</taxon>
        <taxon>Planococcus</taxon>
    </lineage>
</organism>
<dbReference type="GO" id="GO:0004519">
    <property type="term" value="F:endonuclease activity"/>
    <property type="evidence" value="ECO:0007669"/>
    <property type="project" value="UniProtKB-KW"/>
</dbReference>
<protein>
    <submittedName>
        <fullName evidence="7">UV DNA damage repair endonuclease UvsE</fullName>
    </submittedName>
</protein>
<keyword evidence="4" id="KW-0228">DNA excision</keyword>
<comment type="caution">
    <text evidence="7">The sequence shown here is derived from an EMBL/GenBank/DDBJ whole genome shotgun (WGS) entry which is preliminary data.</text>
</comment>
<sequence>MRLGYACMNTELKTVFRTVRLATAEAEGTSKIKELTLVNLQTTLDILRWNLENDIYFYRASSTIIPLSTHPVNDWVWWEDPDVQQITSVIRELVETHGMRVSMHPGQYTVLNSPKPDVVRKSVEDLEYHDRLIALMGGNDLIVHTGGAYGDKEAAKQRFAENYALLSNSIKRRLRLENDDKTFTIRDVLAVNKMCGVPICFDIHHHNCNNDGKPVDFAEILATWEGVGTPKIHISTGKEGFTDLRHHDIVSEEDFNELLILLGDTDADIMFEAKMKEQSVLPFVRLLKERQNSNTEII</sequence>
<keyword evidence="5" id="KW-0378">Hydrolase</keyword>
<dbReference type="PANTHER" id="PTHR31290">
    <property type="entry name" value="UV-DAMAGE ENDONUCLEASE"/>
    <property type="match status" value="1"/>
</dbReference>
<keyword evidence="3" id="KW-0227">DNA damage</keyword>
<dbReference type="SUPFAM" id="SSF51658">
    <property type="entry name" value="Xylose isomerase-like"/>
    <property type="match status" value="1"/>
</dbReference>
<evidence type="ECO:0000256" key="2">
    <source>
        <dbReference type="ARBA" id="ARBA00022759"/>
    </source>
</evidence>
<reference evidence="8" key="1">
    <citation type="journal article" date="2019" name="Int. J. Syst. Evol. Microbiol.">
        <title>The Global Catalogue of Microorganisms (GCM) 10K type strain sequencing project: providing services to taxonomists for standard genome sequencing and annotation.</title>
        <authorList>
            <consortium name="The Broad Institute Genomics Platform"/>
            <consortium name="The Broad Institute Genome Sequencing Center for Infectious Disease"/>
            <person name="Wu L."/>
            <person name="Ma J."/>
        </authorList>
    </citation>
    <scope>NUCLEOTIDE SEQUENCE [LARGE SCALE GENOMIC DNA]</scope>
    <source>
        <strain evidence="8">CGMCC 1.15475</strain>
    </source>
</reference>
<dbReference type="Pfam" id="PF03851">
    <property type="entry name" value="UvdE"/>
    <property type="match status" value="1"/>
</dbReference>
<evidence type="ECO:0000256" key="1">
    <source>
        <dbReference type="ARBA" id="ARBA00022722"/>
    </source>
</evidence>
<name>A0ABW4QF17_9BACL</name>
<keyword evidence="2 7" id="KW-0255">Endonuclease</keyword>
<dbReference type="Proteomes" id="UP001597273">
    <property type="component" value="Unassembled WGS sequence"/>
</dbReference>
<evidence type="ECO:0000313" key="7">
    <source>
        <dbReference type="EMBL" id="MFD1862135.1"/>
    </source>
</evidence>
<evidence type="ECO:0000313" key="8">
    <source>
        <dbReference type="Proteomes" id="UP001597273"/>
    </source>
</evidence>